<evidence type="ECO:0000313" key="1">
    <source>
        <dbReference type="EMBL" id="KAK6196390.1"/>
    </source>
</evidence>
<dbReference type="EMBL" id="JAZGQO010000001">
    <property type="protein sequence ID" value="KAK6196390.1"/>
    <property type="molecule type" value="Genomic_DNA"/>
</dbReference>
<accession>A0AAN8QBC9</accession>
<organism evidence="1 2">
    <name type="scientific">Patella caerulea</name>
    <name type="common">Rayed Mediterranean limpet</name>
    <dbReference type="NCBI Taxonomy" id="87958"/>
    <lineage>
        <taxon>Eukaryota</taxon>
        <taxon>Metazoa</taxon>
        <taxon>Spiralia</taxon>
        <taxon>Lophotrochozoa</taxon>
        <taxon>Mollusca</taxon>
        <taxon>Gastropoda</taxon>
        <taxon>Patellogastropoda</taxon>
        <taxon>Patelloidea</taxon>
        <taxon>Patellidae</taxon>
        <taxon>Patella</taxon>
    </lineage>
</organism>
<gene>
    <name evidence="1" type="ORF">SNE40_001624</name>
</gene>
<comment type="caution">
    <text evidence="1">The sequence shown here is derived from an EMBL/GenBank/DDBJ whole genome shotgun (WGS) entry which is preliminary data.</text>
</comment>
<proteinExistence type="predicted"/>
<sequence>MSSADIPIAYSAGEIRRSMCTRCNFSKSAKDPHPFCPDCVEGETCSPLRRCDWCLPLDEKAFKAYLDVIRKRGTQQDRLVRSYVTVPEENQSPGAGMISDAERQISDFDKSVVGAYLRDQVLRRTAHLESREFRRCPAHV</sequence>
<keyword evidence="2" id="KW-1185">Reference proteome</keyword>
<evidence type="ECO:0000313" key="2">
    <source>
        <dbReference type="Proteomes" id="UP001347796"/>
    </source>
</evidence>
<dbReference type="Proteomes" id="UP001347796">
    <property type="component" value="Unassembled WGS sequence"/>
</dbReference>
<reference evidence="1 2" key="1">
    <citation type="submission" date="2024-01" db="EMBL/GenBank/DDBJ databases">
        <title>The genome of the rayed Mediterranean limpet Patella caerulea (Linnaeus, 1758).</title>
        <authorList>
            <person name="Anh-Thu Weber A."/>
            <person name="Halstead-Nussloch G."/>
        </authorList>
    </citation>
    <scope>NUCLEOTIDE SEQUENCE [LARGE SCALE GENOMIC DNA]</scope>
    <source>
        <strain evidence="1">AATW-2023a</strain>
        <tissue evidence="1">Whole specimen</tissue>
    </source>
</reference>
<dbReference type="AlphaFoldDB" id="A0AAN8QBC9"/>
<protein>
    <submittedName>
        <fullName evidence="1">Uncharacterized protein</fullName>
    </submittedName>
</protein>
<name>A0AAN8QBC9_PATCE</name>